<dbReference type="Pfam" id="PF00582">
    <property type="entry name" value="Usp"/>
    <property type="match status" value="1"/>
</dbReference>
<dbReference type="RefSeq" id="WP_187964802.1">
    <property type="nucleotide sequence ID" value="NZ_JACVDC010000013.1"/>
</dbReference>
<keyword evidence="3" id="KW-1185">Reference proteome</keyword>
<organism evidence="2 3">
    <name type="scientific">Sinomicrobium weinanense</name>
    <dbReference type="NCBI Taxonomy" id="2842200"/>
    <lineage>
        <taxon>Bacteria</taxon>
        <taxon>Pseudomonadati</taxon>
        <taxon>Bacteroidota</taxon>
        <taxon>Flavobacteriia</taxon>
        <taxon>Flavobacteriales</taxon>
        <taxon>Flavobacteriaceae</taxon>
        <taxon>Sinomicrobium</taxon>
    </lineage>
</organism>
<proteinExistence type="predicted"/>
<evidence type="ECO:0000313" key="2">
    <source>
        <dbReference type="EMBL" id="MBC9795653.1"/>
    </source>
</evidence>
<evidence type="ECO:0000313" key="3">
    <source>
        <dbReference type="Proteomes" id="UP000653730"/>
    </source>
</evidence>
<feature type="domain" description="UspA" evidence="1">
    <location>
        <begin position="147"/>
        <end position="275"/>
    </location>
</feature>
<dbReference type="EMBL" id="JACVDC010000013">
    <property type="protein sequence ID" value="MBC9795653.1"/>
    <property type="molecule type" value="Genomic_DNA"/>
</dbReference>
<reference evidence="2 3" key="1">
    <citation type="submission" date="2020-09" db="EMBL/GenBank/DDBJ databases">
        <title>Sinomicrobium weinanense sp. nov., a halophilic bacteria isolated from saline-alkali soil.</title>
        <authorList>
            <person name="Wu P."/>
            <person name="Ren H."/>
            <person name="Mei Y."/>
            <person name="Liang Y."/>
            <person name="Chen Z."/>
        </authorList>
    </citation>
    <scope>NUCLEOTIDE SEQUENCE [LARGE SCALE GENOMIC DNA]</scope>
    <source>
        <strain evidence="2 3">FJxs</strain>
    </source>
</reference>
<accession>A0A926Q1H9</accession>
<gene>
    <name evidence="2" type="ORF">IBL28_06725</name>
</gene>
<dbReference type="SUPFAM" id="SSF52402">
    <property type="entry name" value="Adenine nucleotide alpha hydrolases-like"/>
    <property type="match status" value="2"/>
</dbReference>
<dbReference type="InterPro" id="IPR014729">
    <property type="entry name" value="Rossmann-like_a/b/a_fold"/>
</dbReference>
<protein>
    <submittedName>
        <fullName evidence="2">Universal stress protein</fullName>
    </submittedName>
</protein>
<dbReference type="Gene3D" id="3.40.50.620">
    <property type="entry name" value="HUPs"/>
    <property type="match status" value="2"/>
</dbReference>
<name>A0A926Q1H9_9FLAO</name>
<sequence>MKTDIKNILVALDLSEMDDTLISYAAFLSDTLHADKVYFVHNIKKYEIGELFEDELGDINIEESIGEELNEKVAAGFKGHTEWEVLISNDPYTESLIAYIVNKYAIHLTLVGSKNRVKGTGVVSSKLLRMLRCHILTIPKNTTPKVENIWIGTDFSNASRRGFVMAQVVGKAMSAPIKAIHIYNIPLQFAPYLPKETLVPVVEKHTTEKGRKFMKKIPGADHIPLEIVPGRSSSITENLAEHGKKERTDLLFISDKGGNTFSSLLVGSVAEELFNEDLHFPLWVCK</sequence>
<dbReference type="AlphaFoldDB" id="A0A926Q1H9"/>
<evidence type="ECO:0000259" key="1">
    <source>
        <dbReference type="Pfam" id="PF00582"/>
    </source>
</evidence>
<dbReference type="Proteomes" id="UP000653730">
    <property type="component" value="Unassembled WGS sequence"/>
</dbReference>
<dbReference type="CDD" id="cd00293">
    <property type="entry name" value="USP-like"/>
    <property type="match status" value="1"/>
</dbReference>
<comment type="caution">
    <text evidence="2">The sequence shown here is derived from an EMBL/GenBank/DDBJ whole genome shotgun (WGS) entry which is preliminary data.</text>
</comment>
<dbReference type="InterPro" id="IPR006016">
    <property type="entry name" value="UspA"/>
</dbReference>